<gene>
    <name evidence="1" type="ORF">H0235_008205</name>
</gene>
<evidence type="ECO:0000313" key="2">
    <source>
        <dbReference type="Proteomes" id="UP000600918"/>
    </source>
</evidence>
<reference evidence="1" key="1">
    <citation type="journal article" date="2020" name="G3 (Bethesda)">
        <title>High-Quality Assemblies for Three Invasive Social Wasps from the &lt;i&gt;Vespula&lt;/i&gt; Genus.</title>
        <authorList>
            <person name="Harrop T.W.R."/>
            <person name="Guhlin J."/>
            <person name="McLaughlin G.M."/>
            <person name="Permina E."/>
            <person name="Stockwell P."/>
            <person name="Gilligan J."/>
            <person name="Le Lec M.F."/>
            <person name="Gruber M.A.M."/>
            <person name="Quinn O."/>
            <person name="Lovegrove M."/>
            <person name="Duncan E.J."/>
            <person name="Remnant E.J."/>
            <person name="Van Eeckhoven J."/>
            <person name="Graham B."/>
            <person name="Knapp R.A."/>
            <person name="Langford K.W."/>
            <person name="Kronenberg Z."/>
            <person name="Press M.O."/>
            <person name="Eacker S.M."/>
            <person name="Wilson-Rankin E.E."/>
            <person name="Purcell J."/>
            <person name="Lester P.J."/>
            <person name="Dearden P.K."/>
        </authorList>
    </citation>
    <scope>NUCLEOTIDE SEQUENCE</scope>
    <source>
        <strain evidence="1">Volc-1</strain>
    </source>
</reference>
<accession>A0A834P2Z9</accession>
<keyword evidence="2" id="KW-1185">Reference proteome</keyword>
<dbReference type="Proteomes" id="UP000600918">
    <property type="component" value="Unassembled WGS sequence"/>
</dbReference>
<organism evidence="1 2">
    <name type="scientific">Vespula pensylvanica</name>
    <name type="common">Western yellow jacket</name>
    <name type="synonym">Wasp</name>
    <dbReference type="NCBI Taxonomy" id="30213"/>
    <lineage>
        <taxon>Eukaryota</taxon>
        <taxon>Metazoa</taxon>
        <taxon>Ecdysozoa</taxon>
        <taxon>Arthropoda</taxon>
        <taxon>Hexapoda</taxon>
        <taxon>Insecta</taxon>
        <taxon>Pterygota</taxon>
        <taxon>Neoptera</taxon>
        <taxon>Endopterygota</taxon>
        <taxon>Hymenoptera</taxon>
        <taxon>Apocrita</taxon>
        <taxon>Aculeata</taxon>
        <taxon>Vespoidea</taxon>
        <taxon>Vespidae</taxon>
        <taxon>Vespinae</taxon>
        <taxon>Vespula</taxon>
    </lineage>
</organism>
<dbReference type="AlphaFoldDB" id="A0A834P2Z9"/>
<name>A0A834P2Z9_VESPE</name>
<comment type="caution">
    <text evidence="1">The sequence shown here is derived from an EMBL/GenBank/DDBJ whole genome shotgun (WGS) entry which is preliminary data.</text>
</comment>
<dbReference type="EMBL" id="JACSDY010000006">
    <property type="protein sequence ID" value="KAF7425767.1"/>
    <property type="molecule type" value="Genomic_DNA"/>
</dbReference>
<proteinExistence type="predicted"/>
<protein>
    <submittedName>
        <fullName evidence="1">Uncharacterized protein</fullName>
    </submittedName>
</protein>
<evidence type="ECO:0000313" key="1">
    <source>
        <dbReference type="EMBL" id="KAF7425767.1"/>
    </source>
</evidence>
<sequence length="69" mass="7779">MWHVSQSSCYIPGVMTAGMDYAGNNEQRNIFRSNNFDYSIHQVCAKKNLKDVPQFSSPNLFHLSSGLPV</sequence>